<dbReference type="EMBL" id="JRKS01000062">
    <property type="protein sequence ID" value="KGJ02760.1"/>
    <property type="molecule type" value="Genomic_DNA"/>
</dbReference>
<keyword evidence="1" id="KW-0732">Signal</keyword>
<protein>
    <submittedName>
        <fullName evidence="2">Uncharacterized protein</fullName>
    </submittedName>
</protein>
<sequence length="116" mass="11842">MIRLVLTAAMAAALMAATAASAADVYHVDGEAGACALGVGAPGIIAVGPGSLSVSETQYERVGQRKAGGDGWQTAAWRCMSESEPCGDVKLALRITPAMIAIKTPDGVIEGRRCPR</sequence>
<evidence type="ECO:0000313" key="3">
    <source>
        <dbReference type="Proteomes" id="UP000029917"/>
    </source>
</evidence>
<gene>
    <name evidence="2" type="ORF">IC63_14210</name>
</gene>
<dbReference type="OrthoDB" id="9906109at2"/>
<feature type="chain" id="PRO_5001945561" evidence="1">
    <location>
        <begin position="23"/>
        <end position="116"/>
    </location>
</feature>
<keyword evidence="3" id="KW-1185">Reference proteome</keyword>
<reference evidence="2 3" key="2">
    <citation type="submission" date="2014-10" db="EMBL/GenBank/DDBJ databases">
        <title>Paracoccus sanguinis sp. nov., isolated from clinical specimens of New York State patients.</title>
        <authorList>
            <person name="Mingle L.A."/>
            <person name="Cole J.A."/>
            <person name="Lapierre P."/>
            <person name="Musser K.A."/>
        </authorList>
    </citation>
    <scope>NUCLEOTIDE SEQUENCE [LARGE SCALE GENOMIC DNA]</scope>
    <source>
        <strain evidence="2 3">HAMBI 3106</strain>
    </source>
</reference>
<evidence type="ECO:0000313" key="2">
    <source>
        <dbReference type="EMBL" id="KGJ02760.1"/>
    </source>
</evidence>
<comment type="caution">
    <text evidence="2">The sequence shown here is derived from an EMBL/GenBank/DDBJ whole genome shotgun (WGS) entry which is preliminary data.</text>
</comment>
<feature type="signal peptide" evidence="1">
    <location>
        <begin position="1"/>
        <end position="22"/>
    </location>
</feature>
<dbReference type="RefSeq" id="WP_036721255.1">
    <property type="nucleotide sequence ID" value="NZ_JRKS01000062.1"/>
</dbReference>
<evidence type="ECO:0000256" key="1">
    <source>
        <dbReference type="SAM" id="SignalP"/>
    </source>
</evidence>
<accession>A0A099EWG4</accession>
<name>A0A099EWG4_9RHOB</name>
<dbReference type="AlphaFoldDB" id="A0A099EWG4"/>
<organism evidence="2 3">
    <name type="scientific">Paracoccus sphaerophysae</name>
    <dbReference type="NCBI Taxonomy" id="690417"/>
    <lineage>
        <taxon>Bacteria</taxon>
        <taxon>Pseudomonadati</taxon>
        <taxon>Pseudomonadota</taxon>
        <taxon>Alphaproteobacteria</taxon>
        <taxon>Rhodobacterales</taxon>
        <taxon>Paracoccaceae</taxon>
        <taxon>Paracoccus</taxon>
    </lineage>
</organism>
<dbReference type="Proteomes" id="UP000029917">
    <property type="component" value="Unassembled WGS sequence"/>
</dbReference>
<proteinExistence type="predicted"/>
<reference evidence="2 3" key="1">
    <citation type="submission" date="2014-09" db="EMBL/GenBank/DDBJ databases">
        <authorList>
            <person name="McGinnis J.M."/>
            <person name="Wolfgang W.J."/>
        </authorList>
    </citation>
    <scope>NUCLEOTIDE SEQUENCE [LARGE SCALE GENOMIC DNA]</scope>
    <source>
        <strain evidence="2 3">HAMBI 3106</strain>
    </source>
</reference>